<name>A0A2P2N4H8_RHIMU</name>
<protein>
    <submittedName>
        <fullName evidence="1">Uncharacterized protein</fullName>
    </submittedName>
</protein>
<sequence>MTRKARNQGIIGNYIWFRHFIEQITSFMEETRVYIRRDDSVPGTAVLVVDGNIIKGPFDAVDGIELGVHVYNPVGDEGVEDESSFEKMGMKNRPKLEVFGCNAS</sequence>
<reference evidence="1" key="1">
    <citation type="submission" date="2018-02" db="EMBL/GenBank/DDBJ databases">
        <title>Rhizophora mucronata_Transcriptome.</title>
        <authorList>
            <person name="Meera S.P."/>
            <person name="Sreeshan A."/>
            <person name="Augustine A."/>
        </authorList>
    </citation>
    <scope>NUCLEOTIDE SEQUENCE</scope>
    <source>
        <tissue evidence="1">Leaf</tissue>
    </source>
</reference>
<proteinExistence type="predicted"/>
<evidence type="ECO:0000313" key="1">
    <source>
        <dbReference type="EMBL" id="MBX37370.1"/>
    </source>
</evidence>
<dbReference type="EMBL" id="GGEC01056886">
    <property type="protein sequence ID" value="MBX37370.1"/>
    <property type="molecule type" value="Transcribed_RNA"/>
</dbReference>
<accession>A0A2P2N4H8</accession>
<dbReference type="AlphaFoldDB" id="A0A2P2N4H8"/>
<organism evidence="1">
    <name type="scientific">Rhizophora mucronata</name>
    <name type="common">Asiatic mangrove</name>
    <dbReference type="NCBI Taxonomy" id="61149"/>
    <lineage>
        <taxon>Eukaryota</taxon>
        <taxon>Viridiplantae</taxon>
        <taxon>Streptophyta</taxon>
        <taxon>Embryophyta</taxon>
        <taxon>Tracheophyta</taxon>
        <taxon>Spermatophyta</taxon>
        <taxon>Magnoliopsida</taxon>
        <taxon>eudicotyledons</taxon>
        <taxon>Gunneridae</taxon>
        <taxon>Pentapetalae</taxon>
        <taxon>rosids</taxon>
        <taxon>fabids</taxon>
        <taxon>Malpighiales</taxon>
        <taxon>Rhizophoraceae</taxon>
        <taxon>Rhizophora</taxon>
    </lineage>
</organism>